<evidence type="ECO:0000313" key="12">
    <source>
        <dbReference type="Proteomes" id="UP000612893"/>
    </source>
</evidence>
<dbReference type="SUPFAM" id="SSF50621">
    <property type="entry name" value="Alanine racemase C-terminal domain-like"/>
    <property type="match status" value="1"/>
</dbReference>
<dbReference type="InterPro" id="IPR002986">
    <property type="entry name" value="DAP_deCOOHase_LysA"/>
</dbReference>
<dbReference type="PRINTS" id="PR01179">
    <property type="entry name" value="ODADCRBXLASE"/>
</dbReference>
<evidence type="ECO:0000259" key="10">
    <source>
        <dbReference type="Pfam" id="PF02784"/>
    </source>
</evidence>
<feature type="binding site" evidence="5">
    <location>
        <position position="243"/>
    </location>
    <ligand>
        <name>pyridoxal 5'-phosphate</name>
        <dbReference type="ChEBI" id="CHEBI:597326"/>
    </ligand>
</feature>
<comment type="catalytic activity">
    <reaction evidence="5 8">
        <text>meso-2,6-diaminopimelate + H(+) = L-lysine + CO2</text>
        <dbReference type="Rhea" id="RHEA:15101"/>
        <dbReference type="ChEBI" id="CHEBI:15378"/>
        <dbReference type="ChEBI" id="CHEBI:16526"/>
        <dbReference type="ChEBI" id="CHEBI:32551"/>
        <dbReference type="ChEBI" id="CHEBI:57791"/>
        <dbReference type="EC" id="4.1.1.20"/>
    </reaction>
</comment>
<evidence type="ECO:0000256" key="4">
    <source>
        <dbReference type="ARBA" id="ARBA00023239"/>
    </source>
</evidence>
<feature type="binding site" evidence="5">
    <location>
        <position position="325"/>
    </location>
    <ligand>
        <name>substrate</name>
    </ligand>
</feature>
<dbReference type="EMBL" id="JAEKNR010000192">
    <property type="protein sequence ID" value="MBJ7600199.1"/>
    <property type="molecule type" value="Genomic_DNA"/>
</dbReference>
<dbReference type="Gene3D" id="2.40.37.10">
    <property type="entry name" value="Lyase, Ornithine Decarboxylase, Chain A, domain 1"/>
    <property type="match status" value="1"/>
</dbReference>
<keyword evidence="5" id="KW-0028">Amino-acid biosynthesis</keyword>
<proteinExistence type="inferred from homology"/>
<feature type="binding site" evidence="5">
    <location>
        <begin position="285"/>
        <end position="288"/>
    </location>
    <ligand>
        <name>pyridoxal 5'-phosphate</name>
        <dbReference type="ChEBI" id="CHEBI:597326"/>
    </ligand>
</feature>
<keyword evidence="4 5" id="KW-0456">Lyase</keyword>
<keyword evidence="2 5" id="KW-0210">Decarboxylase</keyword>
<feature type="binding site" evidence="5">
    <location>
        <position position="288"/>
    </location>
    <ligand>
        <name>substrate</name>
    </ligand>
</feature>
<feature type="binding site" evidence="5">
    <location>
        <position position="329"/>
    </location>
    <ligand>
        <name>substrate</name>
    </ligand>
</feature>
<gene>
    <name evidence="5 11" type="primary">lysA</name>
    <name evidence="11" type="ORF">JF922_19265</name>
</gene>
<dbReference type="AlphaFoldDB" id="A0A934NAW3"/>
<dbReference type="Gene3D" id="3.20.20.10">
    <property type="entry name" value="Alanine racemase"/>
    <property type="match status" value="1"/>
</dbReference>
<feature type="domain" description="Orn/DAP/Arg decarboxylase 2 C-terminal" evidence="9">
    <location>
        <begin position="33"/>
        <end position="383"/>
    </location>
</feature>
<dbReference type="InterPro" id="IPR022643">
    <property type="entry name" value="De-COase2_C"/>
</dbReference>
<evidence type="ECO:0000256" key="1">
    <source>
        <dbReference type="ARBA" id="ARBA00001933"/>
    </source>
</evidence>
<sequence>MLLPVTYRVNGRGHMEVGGCDLVELARTHGTPLYVYDEETVRLRCREFRNALGSRGEALYSAKAFASPGFLRVVASEGLGVDVVSEGELYMAVAAGFRGEQIHFLGNNKSQQDLEAACSASATLVIDGFHEFELLRRVLPTGTRIRCELRLSPGVMPQTHQYIATGQLDSKFGFSIESGAARAAAEQALAHDGIELIGLHSHIGSQIFDLQGHLAAMEIMLNFLSELRRDLGYEPGRLGAGGGLGIAYTRDDDPPTPREFASTLLGALDEGVARRGLRTPLLVIEPGRAIAGPAGVALYTVGSIKDIPGVRRYVAVDGGMGDNIRPKLYGARYEVLLGRDPEGAAAPPVTVAGKYCESTDILASDVALPPVKAGDVLCVPAAGAYCLAMASNYNGMPRPEVVMVRDGTARLLRRRETLDDLMAAEVF</sequence>
<dbReference type="PANTHER" id="PTHR43727">
    <property type="entry name" value="DIAMINOPIMELATE DECARBOXYLASE"/>
    <property type="match status" value="1"/>
</dbReference>
<comment type="function">
    <text evidence="5">Specifically catalyzes the decarboxylation of meso-diaminopimelate (meso-DAP) to L-lysine.</text>
</comment>
<evidence type="ECO:0000256" key="8">
    <source>
        <dbReference type="RuleBase" id="RU003738"/>
    </source>
</evidence>
<protein>
    <recommendedName>
        <fullName evidence="5 6">Diaminopimelate decarboxylase</fullName>
        <shortName evidence="5">DAP decarboxylase</shortName>
        <shortName evidence="5">DAPDC</shortName>
        <ecNumber evidence="5 6">4.1.1.20</ecNumber>
    </recommendedName>
</protein>
<organism evidence="11 12">
    <name type="scientific">Candidatus Nephthysia bennettiae</name>
    <dbReference type="NCBI Taxonomy" id="3127016"/>
    <lineage>
        <taxon>Bacteria</taxon>
        <taxon>Bacillati</taxon>
        <taxon>Candidatus Dormiibacterota</taxon>
        <taxon>Candidatus Dormibacteria</taxon>
        <taxon>Candidatus Dormibacterales</taxon>
        <taxon>Candidatus Dormibacteraceae</taxon>
        <taxon>Candidatus Nephthysia</taxon>
    </lineage>
</organism>
<evidence type="ECO:0000259" key="9">
    <source>
        <dbReference type="Pfam" id="PF00278"/>
    </source>
</evidence>
<feature type="modified residue" description="N6-(pyridoxal phosphate)lysine" evidence="5 7">
    <location>
        <position position="63"/>
    </location>
</feature>
<feature type="active site" description="Proton donor" evidence="7">
    <location>
        <position position="356"/>
    </location>
</feature>
<name>A0A934NAW3_9BACT</name>
<evidence type="ECO:0000256" key="2">
    <source>
        <dbReference type="ARBA" id="ARBA00022793"/>
    </source>
</evidence>
<dbReference type="SUPFAM" id="SSF51419">
    <property type="entry name" value="PLP-binding barrel"/>
    <property type="match status" value="1"/>
</dbReference>
<dbReference type="NCBIfam" id="TIGR01048">
    <property type="entry name" value="lysA"/>
    <property type="match status" value="1"/>
</dbReference>
<dbReference type="InterPro" id="IPR009006">
    <property type="entry name" value="Ala_racemase/Decarboxylase_C"/>
</dbReference>
<feature type="binding site" evidence="5">
    <location>
        <position position="357"/>
    </location>
    <ligand>
        <name>substrate</name>
    </ligand>
</feature>
<evidence type="ECO:0000313" key="11">
    <source>
        <dbReference type="EMBL" id="MBJ7600199.1"/>
    </source>
</evidence>
<dbReference type="Pfam" id="PF02784">
    <property type="entry name" value="Orn_Arg_deC_N"/>
    <property type="match status" value="1"/>
</dbReference>
<keyword evidence="12" id="KW-1185">Reference proteome</keyword>
<feature type="binding site" evidence="5">
    <location>
        <position position="385"/>
    </location>
    <ligand>
        <name>substrate</name>
    </ligand>
</feature>
<comment type="pathway">
    <text evidence="5 8">Amino-acid biosynthesis; L-lysine biosynthesis via DAP pathway; L-lysine from DL-2,6-diaminopimelate: step 1/1.</text>
</comment>
<dbReference type="InterPro" id="IPR000183">
    <property type="entry name" value="Orn/DAP/Arg_de-COase"/>
</dbReference>
<dbReference type="InterPro" id="IPR029066">
    <property type="entry name" value="PLP-binding_barrel"/>
</dbReference>
<evidence type="ECO:0000256" key="3">
    <source>
        <dbReference type="ARBA" id="ARBA00022898"/>
    </source>
</evidence>
<comment type="caution">
    <text evidence="11">The sequence shown here is derived from an EMBL/GenBank/DDBJ whole genome shotgun (WGS) entry which is preliminary data.</text>
</comment>
<evidence type="ECO:0000256" key="5">
    <source>
        <dbReference type="HAMAP-Rule" id="MF_02120"/>
    </source>
</evidence>
<accession>A0A934NAW3</accession>
<comment type="cofactor">
    <cofactor evidence="1 5 7 8">
        <name>pyridoxal 5'-phosphate</name>
        <dbReference type="ChEBI" id="CHEBI:597326"/>
    </cofactor>
</comment>
<dbReference type="PRINTS" id="PR01181">
    <property type="entry name" value="DAPDCRBXLASE"/>
</dbReference>
<dbReference type="GO" id="GO:0009089">
    <property type="term" value="P:lysine biosynthetic process via diaminopimelate"/>
    <property type="evidence" value="ECO:0007669"/>
    <property type="project" value="UniProtKB-UniRule"/>
</dbReference>
<comment type="subunit">
    <text evidence="5">Homodimer.</text>
</comment>
<keyword evidence="3 5" id="KW-0663">Pyridoxal phosphate</keyword>
<comment type="similarity">
    <text evidence="5">Belongs to the Orn/Lys/Arg decarboxylase class-II family. LysA subfamily.</text>
</comment>
<evidence type="ECO:0000256" key="7">
    <source>
        <dbReference type="PIRSR" id="PIRSR600183-50"/>
    </source>
</evidence>
<dbReference type="HAMAP" id="MF_02120">
    <property type="entry name" value="LysA"/>
    <property type="match status" value="1"/>
</dbReference>
<dbReference type="InterPro" id="IPR022644">
    <property type="entry name" value="De-COase2_N"/>
</dbReference>
<dbReference type="Proteomes" id="UP000612893">
    <property type="component" value="Unassembled WGS sequence"/>
</dbReference>
<dbReference type="Pfam" id="PF00278">
    <property type="entry name" value="Orn_DAP_Arg_deC"/>
    <property type="match status" value="1"/>
</dbReference>
<reference evidence="11" key="1">
    <citation type="submission" date="2020-10" db="EMBL/GenBank/DDBJ databases">
        <title>Ca. Dormibacterota MAGs.</title>
        <authorList>
            <person name="Montgomery K."/>
        </authorList>
    </citation>
    <scope>NUCLEOTIDE SEQUENCE [LARGE SCALE GENOMIC DNA]</scope>
    <source>
        <strain evidence="11">SC8812_S17_10</strain>
    </source>
</reference>
<dbReference type="FunFam" id="3.20.20.10:FF:000003">
    <property type="entry name" value="Diaminopimelate decarboxylase"/>
    <property type="match status" value="1"/>
</dbReference>
<evidence type="ECO:0000256" key="6">
    <source>
        <dbReference type="NCBIfam" id="TIGR01048"/>
    </source>
</evidence>
<dbReference type="GO" id="GO:0008836">
    <property type="term" value="F:diaminopimelate decarboxylase activity"/>
    <property type="evidence" value="ECO:0007669"/>
    <property type="project" value="UniProtKB-UniRule"/>
</dbReference>
<dbReference type="CDD" id="cd06828">
    <property type="entry name" value="PLPDE_III_DapDC"/>
    <property type="match status" value="1"/>
</dbReference>
<keyword evidence="5 8" id="KW-0457">Lysine biosynthesis</keyword>
<feature type="domain" description="Orn/DAP/Arg decarboxylase 2 N-terminal" evidence="10">
    <location>
        <begin position="40"/>
        <end position="291"/>
    </location>
</feature>
<dbReference type="RefSeq" id="WP_338203933.1">
    <property type="nucleotide sequence ID" value="NZ_JAEKNR010000192.1"/>
</dbReference>
<dbReference type="PANTHER" id="PTHR43727:SF2">
    <property type="entry name" value="GROUP IV DECARBOXYLASE"/>
    <property type="match status" value="1"/>
</dbReference>
<feature type="binding site" evidence="5">
    <location>
        <position position="385"/>
    </location>
    <ligand>
        <name>pyridoxal 5'-phosphate</name>
        <dbReference type="ChEBI" id="CHEBI:597326"/>
    </ligand>
</feature>
<dbReference type="EC" id="4.1.1.20" evidence="5 6"/>
<dbReference type="GO" id="GO:0030170">
    <property type="term" value="F:pyridoxal phosphate binding"/>
    <property type="evidence" value="ECO:0007669"/>
    <property type="project" value="UniProtKB-UniRule"/>
</dbReference>